<feature type="transmembrane region" description="Helical" evidence="2">
    <location>
        <begin position="20"/>
        <end position="41"/>
    </location>
</feature>
<dbReference type="STRING" id="554083.BKD30_03700"/>
<organism evidence="3 4">
    <name type="scientific">Tersicoccus phoenicis</name>
    <dbReference type="NCBI Taxonomy" id="554083"/>
    <lineage>
        <taxon>Bacteria</taxon>
        <taxon>Bacillati</taxon>
        <taxon>Actinomycetota</taxon>
        <taxon>Actinomycetes</taxon>
        <taxon>Micrococcales</taxon>
        <taxon>Micrococcaceae</taxon>
        <taxon>Tersicoccus</taxon>
    </lineage>
</organism>
<comment type="caution">
    <text evidence="3">The sequence shown here is derived from an EMBL/GenBank/DDBJ whole genome shotgun (WGS) entry which is preliminary data.</text>
</comment>
<keyword evidence="2" id="KW-0812">Transmembrane</keyword>
<dbReference type="AlphaFoldDB" id="A0A1R1LJU7"/>
<gene>
    <name evidence="3" type="ORF">BKD30_03700</name>
</gene>
<dbReference type="EMBL" id="MRDE01000016">
    <property type="protein sequence ID" value="OMH27746.1"/>
    <property type="molecule type" value="Genomic_DNA"/>
</dbReference>
<protein>
    <recommendedName>
        <fullName evidence="5">DUF4282 domain-containing protein</fullName>
    </recommendedName>
</protein>
<keyword evidence="2" id="KW-0472">Membrane</keyword>
<evidence type="ECO:0000313" key="3">
    <source>
        <dbReference type="EMBL" id="OMH27746.1"/>
    </source>
</evidence>
<keyword evidence="2" id="KW-1133">Transmembrane helix</keyword>
<name>A0A1R1LJU7_9MICC</name>
<feature type="region of interest" description="Disordered" evidence="1">
    <location>
        <begin position="91"/>
        <end position="149"/>
    </location>
</feature>
<dbReference type="Pfam" id="PF14110">
    <property type="entry name" value="DUF4282"/>
    <property type="match status" value="1"/>
</dbReference>
<evidence type="ECO:0008006" key="5">
    <source>
        <dbReference type="Google" id="ProtNLM"/>
    </source>
</evidence>
<dbReference type="RefSeq" id="WP_076702084.1">
    <property type="nucleotide sequence ID" value="NZ_MRDE01000016.1"/>
</dbReference>
<keyword evidence="4" id="KW-1185">Reference proteome</keyword>
<proteinExistence type="predicted"/>
<evidence type="ECO:0000313" key="4">
    <source>
        <dbReference type="Proteomes" id="UP000187085"/>
    </source>
</evidence>
<feature type="transmembrane region" description="Helical" evidence="2">
    <location>
        <begin position="47"/>
        <end position="66"/>
    </location>
</feature>
<evidence type="ECO:0000256" key="1">
    <source>
        <dbReference type="SAM" id="MobiDB-lite"/>
    </source>
</evidence>
<reference evidence="3 4" key="1">
    <citation type="submission" date="2016-12" db="EMBL/GenBank/DDBJ databases">
        <title>Draft genome of Tersicoccus phoenicis 1P05MA.</title>
        <authorList>
            <person name="Nakajima Y."/>
            <person name="Yoshizawa S."/>
            <person name="Nakamura K."/>
            <person name="Ogura Y."/>
            <person name="Hayashi T."/>
            <person name="Kogure K."/>
        </authorList>
    </citation>
    <scope>NUCLEOTIDE SEQUENCE [LARGE SCALE GENOMIC DNA]</scope>
    <source>
        <strain evidence="3 4">1p05MA</strain>
    </source>
</reference>
<dbReference type="OrthoDB" id="3261033at2"/>
<evidence type="ECO:0000256" key="2">
    <source>
        <dbReference type="SAM" id="Phobius"/>
    </source>
</evidence>
<sequence length="149" mass="15630">MKALFDLSFTRFISPAIVKIVYVLIMVALAIFFLAFLIAGFASRNPVAGLFALIFGAVIVLLYLVLARVGLEALLATIRTAENTTEIVAMMRQGAQPPTAGRGFGSAGPTPPYPGQAPGAPTGTYPTQPWGTGEHDAGGSSSWGDPHRP</sequence>
<accession>A0A1R1LJU7</accession>
<dbReference type="Proteomes" id="UP000187085">
    <property type="component" value="Unassembled WGS sequence"/>
</dbReference>
<dbReference type="InterPro" id="IPR025557">
    <property type="entry name" value="DUF4282"/>
</dbReference>